<protein>
    <submittedName>
        <fullName evidence="1">Uncharacterized protein</fullName>
    </submittedName>
</protein>
<dbReference type="PATRIC" id="fig|1346330.5.peg.243"/>
<dbReference type="RefSeq" id="WP_021068438.1">
    <property type="nucleotide sequence ID" value="NZ_ATDL01000002.1"/>
</dbReference>
<organism evidence="1 2">
    <name type="scientific">Sphingobacterium paucimobilis HER1398</name>
    <dbReference type="NCBI Taxonomy" id="1346330"/>
    <lineage>
        <taxon>Bacteria</taxon>
        <taxon>Pseudomonadati</taxon>
        <taxon>Bacteroidota</taxon>
        <taxon>Sphingobacteriia</taxon>
        <taxon>Sphingobacteriales</taxon>
        <taxon>Sphingobacteriaceae</taxon>
        <taxon>Sphingobacterium</taxon>
    </lineage>
</organism>
<accession>U2I0I3</accession>
<dbReference type="OrthoDB" id="711185at2"/>
<gene>
    <name evidence="1" type="ORF">M472_21390</name>
</gene>
<proteinExistence type="predicted"/>
<evidence type="ECO:0000313" key="2">
    <source>
        <dbReference type="Proteomes" id="UP000016584"/>
    </source>
</evidence>
<dbReference type="Proteomes" id="UP000016584">
    <property type="component" value="Unassembled WGS sequence"/>
</dbReference>
<evidence type="ECO:0000313" key="1">
    <source>
        <dbReference type="EMBL" id="ERJ61312.1"/>
    </source>
</evidence>
<sequence length="73" mass="7856">MAWFSFTGTDPSNPAHYTFATSPPSCSTPKQAMCSLQANDNGGSPDITDALKNELINSLQNQVDGPNVKLKKR</sequence>
<keyword evidence="2" id="KW-1185">Reference proteome</keyword>
<dbReference type="EMBL" id="ATDL01000002">
    <property type="protein sequence ID" value="ERJ61312.1"/>
    <property type="molecule type" value="Genomic_DNA"/>
</dbReference>
<reference evidence="1 2" key="1">
    <citation type="journal article" date="2013" name="Genome Announc.">
        <title>The Draft Genome Sequence of Sphingomonas paucimobilis Strain HER1398 (Proteobacteria), Host to the Giant PAU Phage, Indicates That It Is a Member of the Genus Sphingobacterium (Bacteroidetes).</title>
        <authorList>
            <person name="White R.A.III."/>
            <person name="Suttle C.A."/>
        </authorList>
    </citation>
    <scope>NUCLEOTIDE SEQUENCE [LARGE SCALE GENOMIC DNA]</scope>
    <source>
        <strain evidence="1 2">HER1398</strain>
    </source>
</reference>
<comment type="caution">
    <text evidence="1">The sequence shown here is derived from an EMBL/GenBank/DDBJ whole genome shotgun (WGS) entry which is preliminary data.</text>
</comment>
<name>U2I0I3_9SPHI</name>
<dbReference type="AlphaFoldDB" id="U2I0I3"/>